<name>W0A7Y6_9SPHN</name>
<evidence type="ECO:0000259" key="2">
    <source>
        <dbReference type="Pfam" id="PF01979"/>
    </source>
</evidence>
<dbReference type="RefSeq" id="WP_025292240.1">
    <property type="nucleotide sequence ID" value="NZ_CP006644.1"/>
</dbReference>
<dbReference type="OrthoDB" id="9782972at2"/>
<dbReference type="Proteomes" id="UP000018851">
    <property type="component" value="Chromosome"/>
</dbReference>
<dbReference type="KEGG" id="ssan:NX02_11540"/>
<protein>
    <recommendedName>
        <fullName evidence="2">Amidohydrolase-related domain-containing protein</fullName>
    </recommendedName>
</protein>
<dbReference type="SUPFAM" id="SSF51338">
    <property type="entry name" value="Composite domain of metallo-dependent hydrolases"/>
    <property type="match status" value="1"/>
</dbReference>
<feature type="domain" description="Amidohydrolase-related" evidence="2">
    <location>
        <begin position="108"/>
        <end position="517"/>
    </location>
</feature>
<keyword evidence="1" id="KW-0732">Signal</keyword>
<organism evidence="3 4">
    <name type="scientific">Sphingomonas sanxanigenens DSM 19645 = NX02</name>
    <dbReference type="NCBI Taxonomy" id="1123269"/>
    <lineage>
        <taxon>Bacteria</taxon>
        <taxon>Pseudomonadati</taxon>
        <taxon>Pseudomonadota</taxon>
        <taxon>Alphaproteobacteria</taxon>
        <taxon>Sphingomonadales</taxon>
        <taxon>Sphingomonadaceae</taxon>
        <taxon>Sphingomonas</taxon>
    </lineage>
</organism>
<dbReference type="PATRIC" id="fig|1123269.5.peg.2239"/>
<dbReference type="PANTHER" id="PTHR43135:SF3">
    <property type="entry name" value="ALPHA-D-RIBOSE 1-METHYLPHOSPHONATE 5-TRIPHOSPHATE DIPHOSPHATASE"/>
    <property type="match status" value="1"/>
</dbReference>
<evidence type="ECO:0000313" key="4">
    <source>
        <dbReference type="Proteomes" id="UP000018851"/>
    </source>
</evidence>
<feature type="signal peptide" evidence="1">
    <location>
        <begin position="1"/>
        <end position="26"/>
    </location>
</feature>
<dbReference type="Pfam" id="PF01979">
    <property type="entry name" value="Amidohydro_1"/>
    <property type="match status" value="1"/>
</dbReference>
<dbReference type="HOGENOM" id="CLU_023620_2_2_5"/>
<dbReference type="InterPro" id="IPR032466">
    <property type="entry name" value="Metal_Hydrolase"/>
</dbReference>
<dbReference type="SUPFAM" id="SSF51556">
    <property type="entry name" value="Metallo-dependent hydrolases"/>
    <property type="match status" value="1"/>
</dbReference>
<keyword evidence="4" id="KW-1185">Reference proteome</keyword>
<dbReference type="AlphaFoldDB" id="W0A7Y6"/>
<dbReference type="Gene3D" id="2.30.40.10">
    <property type="entry name" value="Urease, subunit C, domain 1"/>
    <property type="match status" value="2"/>
</dbReference>
<reference evidence="3 4" key="1">
    <citation type="submission" date="2013-07" db="EMBL/GenBank/DDBJ databases">
        <title>Completed genome of Sphingomonas sanxanigenens NX02.</title>
        <authorList>
            <person name="Ma T."/>
            <person name="Huang H."/>
            <person name="Wu M."/>
            <person name="Li X."/>
            <person name="Li G."/>
        </authorList>
    </citation>
    <scope>NUCLEOTIDE SEQUENCE [LARGE SCALE GENOMIC DNA]</scope>
    <source>
        <strain evidence="3 4">NX02</strain>
    </source>
</reference>
<accession>W0A7Y6</accession>
<dbReference type="STRING" id="1123269.NX02_11540"/>
<evidence type="ECO:0000256" key="1">
    <source>
        <dbReference type="SAM" id="SignalP"/>
    </source>
</evidence>
<dbReference type="eggNOG" id="COG1228">
    <property type="taxonomic scope" value="Bacteria"/>
</dbReference>
<dbReference type="GO" id="GO:0016810">
    <property type="term" value="F:hydrolase activity, acting on carbon-nitrogen (but not peptide) bonds"/>
    <property type="evidence" value="ECO:0007669"/>
    <property type="project" value="InterPro"/>
</dbReference>
<dbReference type="PANTHER" id="PTHR43135">
    <property type="entry name" value="ALPHA-D-RIBOSE 1-METHYLPHOSPHONATE 5-TRIPHOSPHATE DIPHOSPHATASE"/>
    <property type="match status" value="1"/>
</dbReference>
<dbReference type="InterPro" id="IPR006680">
    <property type="entry name" value="Amidohydro-rel"/>
</dbReference>
<dbReference type="InterPro" id="IPR011059">
    <property type="entry name" value="Metal-dep_hydrolase_composite"/>
</dbReference>
<evidence type="ECO:0000313" key="3">
    <source>
        <dbReference type="EMBL" id="AHE54019.1"/>
    </source>
</evidence>
<dbReference type="InterPro" id="IPR051781">
    <property type="entry name" value="Metallo-dep_Hydrolase"/>
</dbReference>
<sequence>MALRTSLIRSVALAGAALFTATAATAQAPSGPAAAEQPPKAWFGPQAAPYKVETPIALIHGLLIDATGAPAKPGHTVLIDGGKIEAVGPDGSIPIPSDARVFDASGMTIMPGLINSNQHIQLNPLFPAPVADLPIADLRARWEANFANMPRKAFVYLMQGITTMRQTSGPYKRELPVKQQIDSGQIPGPRIMLGGALIMSRQHFQQYTDKNRTPAEALDWLENDFAYFVVDDIDRDLAKISGPEFNYWKLYLGDEVFDGKNDFTDDQLRKIIAKGHALGKKIDVHANSTPDGFARLLKFDIDTLEHPFETDFLLDEKTIAGFAKKGVIADTLLRVRVTAAEHQMDPNRFNTTDYIMSSTPEEYRIIMNYRDKMLYNKRNPDHRGLAFYEKRASNSDMFGQSGPSFNDQMKGRDTARENMRRFIKAGVKFSMGTDSTSFLNFQQDDPNATEMAYMVELGMTPMDSIIASTRNGAEMLGMSASLGTVEAGKIADVIVVAGNPLEDIGVMKNVAVVIKDGIRFK</sequence>
<feature type="chain" id="PRO_5004785142" description="Amidohydrolase-related domain-containing protein" evidence="1">
    <location>
        <begin position="27"/>
        <end position="521"/>
    </location>
</feature>
<dbReference type="Gene3D" id="3.20.20.140">
    <property type="entry name" value="Metal-dependent hydrolases"/>
    <property type="match status" value="2"/>
</dbReference>
<gene>
    <name evidence="3" type="ORF">NX02_11540</name>
</gene>
<dbReference type="EMBL" id="CP006644">
    <property type="protein sequence ID" value="AHE54019.1"/>
    <property type="molecule type" value="Genomic_DNA"/>
</dbReference>
<proteinExistence type="predicted"/>